<evidence type="ECO:0000256" key="9">
    <source>
        <dbReference type="ARBA" id="ARBA00022898"/>
    </source>
</evidence>
<dbReference type="SUPFAM" id="SSF53686">
    <property type="entry name" value="Tryptophan synthase beta subunit-like PLP-dependent enzymes"/>
    <property type="match status" value="1"/>
</dbReference>
<evidence type="ECO:0000256" key="1">
    <source>
        <dbReference type="ARBA" id="ARBA00001933"/>
    </source>
</evidence>
<evidence type="ECO:0000256" key="3">
    <source>
        <dbReference type="ARBA" id="ARBA00004924"/>
    </source>
</evidence>
<dbReference type="InterPro" id="IPR001216">
    <property type="entry name" value="P-phosphate_BS"/>
</dbReference>
<comment type="similarity">
    <text evidence="4">Belongs to the cysteine synthase/cystathionine beta-synthase family. SbnA subfamily.</text>
</comment>
<accession>A0ABN0WJY9</accession>
<keyword evidence="9" id="KW-0663">Pyridoxal phosphate</keyword>
<dbReference type="InterPro" id="IPR036052">
    <property type="entry name" value="TrpB-like_PALP_sf"/>
</dbReference>
<dbReference type="PROSITE" id="PS00901">
    <property type="entry name" value="CYS_SYNTHASE"/>
    <property type="match status" value="1"/>
</dbReference>
<organism evidence="11 12">
    <name type="scientific">Streptomyces blastmyceticus</name>
    <dbReference type="NCBI Taxonomy" id="68180"/>
    <lineage>
        <taxon>Bacteria</taxon>
        <taxon>Bacillati</taxon>
        <taxon>Actinomycetota</taxon>
        <taxon>Actinomycetes</taxon>
        <taxon>Kitasatosporales</taxon>
        <taxon>Streptomycetaceae</taxon>
        <taxon>Streptomyces</taxon>
    </lineage>
</organism>
<evidence type="ECO:0000256" key="4">
    <source>
        <dbReference type="ARBA" id="ARBA00008519"/>
    </source>
</evidence>
<dbReference type="InterPro" id="IPR001926">
    <property type="entry name" value="TrpB-like_PALP"/>
</dbReference>
<dbReference type="InterPro" id="IPR050214">
    <property type="entry name" value="Cys_Synth/Cystath_Beta-Synth"/>
</dbReference>
<keyword evidence="12" id="KW-1185">Reference proteome</keyword>
<dbReference type="NCBIfam" id="TIGR03945">
    <property type="entry name" value="PLP_SbnA_fam"/>
    <property type="match status" value="1"/>
</dbReference>
<comment type="cofactor">
    <cofactor evidence="1">
        <name>pyridoxal 5'-phosphate</name>
        <dbReference type="ChEBI" id="CHEBI:597326"/>
    </cofactor>
</comment>
<evidence type="ECO:0000256" key="6">
    <source>
        <dbReference type="ARBA" id="ARBA00012331"/>
    </source>
</evidence>
<comment type="caution">
    <text evidence="11">The sequence shown here is derived from an EMBL/GenBank/DDBJ whole genome shotgun (WGS) entry which is preliminary data.</text>
</comment>
<evidence type="ECO:0000259" key="10">
    <source>
        <dbReference type="Pfam" id="PF00291"/>
    </source>
</evidence>
<keyword evidence="8" id="KW-0808">Transferase</keyword>
<evidence type="ECO:0000256" key="2">
    <source>
        <dbReference type="ARBA" id="ARBA00004056"/>
    </source>
</evidence>
<sequence length="354" mass="37958">MTVQGLKGILSTVGGTPLVELERLAADFEFRVFAKVERFNPGGSIKDRSALSMLLGLIRSGELVPGRSTVIESSSGNLAIGIAQICRYFGLRFICVVDARTTEQNLAILRAYGAEVEMISEPDPATGEFLPGRLRRVAELMATVPYAYRPDQYANPRNPEAHLETMAEIDRALDGRVDYLFCAAGTTGTLGGCARYIRRNGLSTTVVAVDAVGSALFDSPVSCARLIPGHGASVVPALLDPTSADRVEHVTDLESVVGCRRLMQREAILAGGSSGAVVAALERLAPGIPAGATVALVLPDGGDRYLDTVYSDSWVRRNFGDVTHLWQEPTAHPDHRGTHLDILETLETKETVPC</sequence>
<dbReference type="Proteomes" id="UP001500063">
    <property type="component" value="Unassembled WGS sequence"/>
</dbReference>
<comment type="pathway">
    <text evidence="3">Siderophore biosynthesis.</text>
</comment>
<dbReference type="Gene3D" id="3.40.50.1100">
    <property type="match status" value="2"/>
</dbReference>
<dbReference type="CDD" id="cd01561">
    <property type="entry name" value="CBS_like"/>
    <property type="match status" value="1"/>
</dbReference>
<dbReference type="EMBL" id="BAAABW010000008">
    <property type="protein sequence ID" value="GAA0340057.1"/>
    <property type="molecule type" value="Genomic_DNA"/>
</dbReference>
<name>A0ABN0WJY9_9ACTN</name>
<proteinExistence type="inferred from homology"/>
<evidence type="ECO:0000256" key="7">
    <source>
        <dbReference type="ARBA" id="ARBA00016985"/>
    </source>
</evidence>
<gene>
    <name evidence="11" type="primary">sbnA</name>
    <name evidence="11" type="ORF">GCM10010319_15140</name>
</gene>
<evidence type="ECO:0000313" key="11">
    <source>
        <dbReference type="EMBL" id="GAA0340057.1"/>
    </source>
</evidence>
<evidence type="ECO:0000256" key="8">
    <source>
        <dbReference type="ARBA" id="ARBA00022679"/>
    </source>
</evidence>
<dbReference type="InterPro" id="IPR023927">
    <property type="entry name" value="SbnA"/>
</dbReference>
<comment type="function">
    <text evidence="2">Catalyzes the synthesis of N-((2S)-2-amino-2-carboxyethyl)-L-glutamate (ACEGA) from O-phospho-L-serine and L-glutamate. Involved in the biosynthesis of L-2,3-diaminopropionic acid (L-Dap), a precursor of staphyloferrin B and antibiotics.</text>
</comment>
<protein>
    <recommendedName>
        <fullName evidence="7">N-(2-amino-2-carboxyethyl)-L-glutamate synthase</fullName>
        <ecNumber evidence="6">2.5.1.140</ecNumber>
    </recommendedName>
</protein>
<dbReference type="PANTHER" id="PTHR10314">
    <property type="entry name" value="CYSTATHIONINE BETA-SYNTHASE"/>
    <property type="match status" value="1"/>
</dbReference>
<evidence type="ECO:0000256" key="5">
    <source>
        <dbReference type="ARBA" id="ARBA00011738"/>
    </source>
</evidence>
<evidence type="ECO:0000313" key="12">
    <source>
        <dbReference type="Proteomes" id="UP001500063"/>
    </source>
</evidence>
<dbReference type="Pfam" id="PF00291">
    <property type="entry name" value="PALP"/>
    <property type="match status" value="1"/>
</dbReference>
<feature type="domain" description="Tryptophan synthase beta chain-like PALP" evidence="10">
    <location>
        <begin position="11"/>
        <end position="300"/>
    </location>
</feature>
<dbReference type="EC" id="2.5.1.140" evidence="6"/>
<reference evidence="11 12" key="1">
    <citation type="journal article" date="2019" name="Int. J. Syst. Evol. Microbiol.">
        <title>The Global Catalogue of Microorganisms (GCM) 10K type strain sequencing project: providing services to taxonomists for standard genome sequencing and annotation.</title>
        <authorList>
            <consortium name="The Broad Institute Genomics Platform"/>
            <consortium name="The Broad Institute Genome Sequencing Center for Infectious Disease"/>
            <person name="Wu L."/>
            <person name="Ma J."/>
        </authorList>
    </citation>
    <scope>NUCLEOTIDE SEQUENCE [LARGE SCALE GENOMIC DNA]</scope>
    <source>
        <strain evidence="11 12">JCM 4565</strain>
    </source>
</reference>
<comment type="subunit">
    <text evidence="5">Homodimer.</text>
</comment>